<feature type="transmembrane region" description="Helical" evidence="9">
    <location>
        <begin position="214"/>
        <end position="231"/>
    </location>
</feature>
<dbReference type="CDD" id="cd00637">
    <property type="entry name" value="7tm_classA_rhodopsin-like"/>
    <property type="match status" value="1"/>
</dbReference>
<feature type="transmembrane region" description="Helical" evidence="9">
    <location>
        <begin position="282"/>
        <end position="308"/>
    </location>
</feature>
<evidence type="ECO:0000256" key="2">
    <source>
        <dbReference type="ARBA" id="ARBA00022692"/>
    </source>
</evidence>
<dbReference type="SUPFAM" id="SSF81321">
    <property type="entry name" value="Family A G protein-coupled receptor-like"/>
    <property type="match status" value="2"/>
</dbReference>
<gene>
    <name evidence="10" type="ORF">F7725_005013</name>
</gene>
<feature type="transmembrane region" description="Helical" evidence="9">
    <location>
        <begin position="106"/>
        <end position="129"/>
    </location>
</feature>
<dbReference type="GO" id="GO:0007200">
    <property type="term" value="P:phospholipase C-activating G protein-coupled receptor signaling pathway"/>
    <property type="evidence" value="ECO:0007669"/>
    <property type="project" value="TreeGrafter"/>
</dbReference>
<protein>
    <recommendedName>
        <fullName evidence="12">G-protein coupled receptors family 1 profile domain-containing protein</fullName>
    </recommendedName>
</protein>
<name>A0A7J5XLX4_DISMA</name>
<organism evidence="10 11">
    <name type="scientific">Dissostichus mawsoni</name>
    <name type="common">Antarctic cod</name>
    <dbReference type="NCBI Taxonomy" id="36200"/>
    <lineage>
        <taxon>Eukaryota</taxon>
        <taxon>Metazoa</taxon>
        <taxon>Chordata</taxon>
        <taxon>Craniata</taxon>
        <taxon>Vertebrata</taxon>
        <taxon>Euteleostomi</taxon>
        <taxon>Actinopterygii</taxon>
        <taxon>Neopterygii</taxon>
        <taxon>Teleostei</taxon>
        <taxon>Neoteleostei</taxon>
        <taxon>Acanthomorphata</taxon>
        <taxon>Eupercaria</taxon>
        <taxon>Perciformes</taxon>
        <taxon>Notothenioidei</taxon>
        <taxon>Nototheniidae</taxon>
        <taxon>Dissostichus</taxon>
    </lineage>
</organism>
<evidence type="ECO:0000256" key="8">
    <source>
        <dbReference type="ARBA" id="ARBA00023224"/>
    </source>
</evidence>
<evidence type="ECO:0000256" key="3">
    <source>
        <dbReference type="ARBA" id="ARBA00022989"/>
    </source>
</evidence>
<feature type="transmembrane region" description="Helical" evidence="9">
    <location>
        <begin position="28"/>
        <end position="49"/>
    </location>
</feature>
<dbReference type="EMBL" id="JAAKFY010000023">
    <property type="protein sequence ID" value="KAF3837549.1"/>
    <property type="molecule type" value="Genomic_DNA"/>
</dbReference>
<dbReference type="GO" id="GO:0005886">
    <property type="term" value="C:plasma membrane"/>
    <property type="evidence" value="ECO:0007669"/>
    <property type="project" value="TreeGrafter"/>
</dbReference>
<comment type="caution">
    <text evidence="10">The sequence shown here is derived from an EMBL/GenBank/DDBJ whole genome shotgun (WGS) entry which is preliminary data.</text>
</comment>
<keyword evidence="11" id="KW-1185">Reference proteome</keyword>
<evidence type="ECO:0000256" key="5">
    <source>
        <dbReference type="ARBA" id="ARBA00023136"/>
    </source>
</evidence>
<feature type="transmembrane region" description="Helical" evidence="9">
    <location>
        <begin position="407"/>
        <end position="428"/>
    </location>
</feature>
<keyword evidence="8" id="KW-0807">Transducer</keyword>
<feature type="transmembrane region" description="Helical" evidence="9">
    <location>
        <begin position="141"/>
        <end position="159"/>
    </location>
</feature>
<keyword evidence="6" id="KW-0675">Receptor</keyword>
<dbReference type="InterPro" id="IPR000276">
    <property type="entry name" value="GPCR_Rhodpsn"/>
</dbReference>
<dbReference type="PANTHER" id="PTHR24232:SF41">
    <property type="entry name" value="LYSOPHOSPHATIDIC ACID RECEPTOR 4"/>
    <property type="match status" value="1"/>
</dbReference>
<dbReference type="Pfam" id="PF00001">
    <property type="entry name" value="7tm_1"/>
    <property type="match status" value="1"/>
</dbReference>
<dbReference type="GO" id="GO:0035025">
    <property type="term" value="P:positive regulation of Rho protein signal transduction"/>
    <property type="evidence" value="ECO:0007669"/>
    <property type="project" value="TreeGrafter"/>
</dbReference>
<evidence type="ECO:0000313" key="11">
    <source>
        <dbReference type="Proteomes" id="UP000518266"/>
    </source>
</evidence>
<dbReference type="AlphaFoldDB" id="A0A7J5XLX4"/>
<keyword evidence="2 9" id="KW-0812">Transmembrane</keyword>
<feature type="transmembrane region" description="Helical" evidence="9">
    <location>
        <begin position="70"/>
        <end position="86"/>
    </location>
</feature>
<dbReference type="Gene3D" id="1.20.1070.10">
    <property type="entry name" value="Rhodopsin 7-helix transmembrane proteins"/>
    <property type="match status" value="2"/>
</dbReference>
<comment type="subcellular location">
    <subcellularLocation>
        <location evidence="1">Membrane</location>
        <topology evidence="1">Multi-pass membrane protein</topology>
    </subcellularLocation>
</comment>
<evidence type="ECO:0000256" key="4">
    <source>
        <dbReference type="ARBA" id="ARBA00023040"/>
    </source>
</evidence>
<evidence type="ECO:0000256" key="6">
    <source>
        <dbReference type="ARBA" id="ARBA00023170"/>
    </source>
</evidence>
<keyword evidence="5 9" id="KW-0472">Membrane</keyword>
<keyword evidence="4" id="KW-0297">G-protein coupled receptor</keyword>
<evidence type="ECO:0008006" key="12">
    <source>
        <dbReference type="Google" id="ProtNLM"/>
    </source>
</evidence>
<sequence>MSVNHSSSTNDTVSHLSASLFDCAIIDYLQYALTITNIIFLIPLSFFVLRLGFQRWKQQMWLLNGGHESLIAALGAAIAITGRLIGDPVVAKAGLLIWFFPWYGQMLFPILSCVERYLAVVHPITYLVLKQVSGVRIRNIATAYIWLLCFGGLGFHFLFKEGSRFTYLPSTCQFAVNVISLTVSSVSVLRVLFRPRPGEGGGDRRRVSQSQKKAYHTILIITGVLFLRFGGNLVCNLVGFSFNSAQCVVVLFALLFNVPSSLQPIKMSVNSSSKYHCIDSKVAVVIFITFGITKIILLYPFCILVFALGYQRWRRQRSFETTSHSDIFTFHLAAVEMIHGVAGVTYVSGIITGDDEVTKAGVCVGYIIFFGQIGFHTLTCIERYLAVVHPVVYMGLKNARGVKIRNISIACVWLLSFALSGVTCGSGLSSGPIFSSLASYCSLQSDSSRARGREQERVDQSKQRAFHPITAILGVTWLWFAGMILSLSLGKSKLLNTEVGCALEHSSNWFSLPSSLRWIKVHEKGCFGRGGHQDQISMKKALCFDWSTRSLFPPPSPGPGRIRTKRTETLQKQTTIDENTNKTKSEMTLARIITWRLADMKEIHQHTQC</sequence>
<evidence type="ECO:0000313" key="10">
    <source>
        <dbReference type="EMBL" id="KAF3837549.1"/>
    </source>
</evidence>
<evidence type="ECO:0000256" key="7">
    <source>
        <dbReference type="ARBA" id="ARBA00023180"/>
    </source>
</evidence>
<dbReference type="OrthoDB" id="8747610at2759"/>
<dbReference type="Proteomes" id="UP000518266">
    <property type="component" value="Unassembled WGS sequence"/>
</dbReference>
<feature type="transmembrane region" description="Helical" evidence="9">
    <location>
        <begin position="465"/>
        <end position="487"/>
    </location>
</feature>
<dbReference type="PANTHER" id="PTHR24232">
    <property type="entry name" value="G-PROTEIN COUPLED RECEPTOR"/>
    <property type="match status" value="1"/>
</dbReference>
<evidence type="ECO:0000256" key="9">
    <source>
        <dbReference type="SAM" id="Phobius"/>
    </source>
</evidence>
<keyword evidence="3 9" id="KW-1133">Transmembrane helix</keyword>
<dbReference type="GO" id="GO:0070915">
    <property type="term" value="F:lysophosphatidic acid receptor activity"/>
    <property type="evidence" value="ECO:0007669"/>
    <property type="project" value="TreeGrafter"/>
</dbReference>
<keyword evidence="7" id="KW-0325">Glycoprotein</keyword>
<feature type="transmembrane region" description="Helical" evidence="9">
    <location>
        <begin position="174"/>
        <end position="193"/>
    </location>
</feature>
<accession>A0A7J5XLX4</accession>
<proteinExistence type="predicted"/>
<evidence type="ECO:0000256" key="1">
    <source>
        <dbReference type="ARBA" id="ARBA00004141"/>
    </source>
</evidence>
<reference evidence="10 11" key="1">
    <citation type="submission" date="2020-03" db="EMBL/GenBank/DDBJ databases">
        <title>Dissostichus mawsoni Genome sequencing and assembly.</title>
        <authorList>
            <person name="Park H."/>
        </authorList>
    </citation>
    <scope>NUCLEOTIDE SEQUENCE [LARGE SCALE GENOMIC DNA]</scope>
    <source>
        <strain evidence="10">DM0001</strain>
        <tissue evidence="10">Muscle</tissue>
    </source>
</reference>
<feature type="transmembrane region" description="Helical" evidence="9">
    <location>
        <begin position="328"/>
        <end position="351"/>
    </location>
</feature>